<keyword evidence="6" id="KW-0325">Glycoprotein</keyword>
<dbReference type="InterPro" id="IPR029058">
    <property type="entry name" value="AB_hydrolase_fold"/>
</dbReference>
<dbReference type="AlphaFoldDB" id="A0A6J2K008"/>
<keyword evidence="5" id="KW-0378">Hydrolase</keyword>
<dbReference type="GO" id="GO:0006508">
    <property type="term" value="P:proteolysis"/>
    <property type="evidence" value="ECO:0007669"/>
    <property type="project" value="UniProtKB-KW"/>
</dbReference>
<feature type="transmembrane region" description="Helical" evidence="7">
    <location>
        <begin position="7"/>
        <end position="30"/>
    </location>
</feature>
<keyword evidence="2" id="KW-0121">Carboxypeptidase</keyword>
<protein>
    <submittedName>
        <fullName evidence="9">Retinoid-inducible serine carboxypeptidase-like</fullName>
    </submittedName>
</protein>
<dbReference type="Proteomes" id="UP000504629">
    <property type="component" value="Unplaced"/>
</dbReference>
<keyword evidence="3" id="KW-0645">Protease</keyword>
<dbReference type="PANTHER" id="PTHR11802">
    <property type="entry name" value="SERINE PROTEASE FAMILY S10 SERINE CARBOXYPEPTIDASE"/>
    <property type="match status" value="1"/>
</dbReference>
<organism evidence="8 9">
    <name type="scientific">Bombyx mandarina</name>
    <name type="common">Wild silk moth</name>
    <name type="synonym">Wild silkworm</name>
    <dbReference type="NCBI Taxonomy" id="7092"/>
    <lineage>
        <taxon>Eukaryota</taxon>
        <taxon>Metazoa</taxon>
        <taxon>Ecdysozoa</taxon>
        <taxon>Arthropoda</taxon>
        <taxon>Hexapoda</taxon>
        <taxon>Insecta</taxon>
        <taxon>Pterygota</taxon>
        <taxon>Neoptera</taxon>
        <taxon>Endopterygota</taxon>
        <taxon>Lepidoptera</taxon>
        <taxon>Glossata</taxon>
        <taxon>Ditrysia</taxon>
        <taxon>Bombycoidea</taxon>
        <taxon>Bombycidae</taxon>
        <taxon>Bombycinae</taxon>
        <taxon>Bombyx</taxon>
    </lineage>
</organism>
<keyword evidence="4" id="KW-0732">Signal</keyword>
<dbReference type="PRINTS" id="PR00724">
    <property type="entry name" value="CRBOXYPTASEC"/>
</dbReference>
<keyword evidence="7" id="KW-0812">Transmembrane</keyword>
<dbReference type="Pfam" id="PF00450">
    <property type="entry name" value="Peptidase_S10"/>
    <property type="match status" value="1"/>
</dbReference>
<dbReference type="OrthoDB" id="443318at2759"/>
<dbReference type="GO" id="GO:0004185">
    <property type="term" value="F:serine-type carboxypeptidase activity"/>
    <property type="evidence" value="ECO:0007669"/>
    <property type="project" value="InterPro"/>
</dbReference>
<keyword evidence="7" id="KW-0472">Membrane</keyword>
<proteinExistence type="inferred from homology"/>
<evidence type="ECO:0000256" key="7">
    <source>
        <dbReference type="SAM" id="Phobius"/>
    </source>
</evidence>
<dbReference type="PANTHER" id="PTHR11802:SF3">
    <property type="entry name" value="RETINOID-INDUCIBLE SERINE CARBOXYPEPTIDASE"/>
    <property type="match status" value="1"/>
</dbReference>
<gene>
    <name evidence="9" type="primary">LOC114246131</name>
</gene>
<dbReference type="GeneID" id="114246131"/>
<name>A0A6J2K008_BOMMA</name>
<evidence type="ECO:0000256" key="5">
    <source>
        <dbReference type="ARBA" id="ARBA00022801"/>
    </source>
</evidence>
<keyword evidence="8" id="KW-1185">Reference proteome</keyword>
<dbReference type="SUPFAM" id="SSF53474">
    <property type="entry name" value="alpha/beta-Hydrolases"/>
    <property type="match status" value="1"/>
</dbReference>
<dbReference type="Gene3D" id="3.40.50.1820">
    <property type="entry name" value="alpha/beta hydrolase"/>
    <property type="match status" value="1"/>
</dbReference>
<evidence type="ECO:0000256" key="1">
    <source>
        <dbReference type="ARBA" id="ARBA00009431"/>
    </source>
</evidence>
<reference evidence="9" key="1">
    <citation type="submission" date="2025-08" db="UniProtKB">
        <authorList>
            <consortium name="RefSeq"/>
        </authorList>
    </citation>
    <scope>IDENTIFICATION</scope>
    <source>
        <tissue evidence="9">Silk gland</tissue>
    </source>
</reference>
<sequence>MSRKTNIIIVSVILGFVAAAVIGFLIWWLVTDTEEFTIIKLEGEGIGDIEYTAAFTRIRGSGDIFWWFYPTLPAVKIIKPIILWVDGVTGVPPSLLANFGMFGPYDFNLNQRSDSWINNYNLLFVDAPLGTGFSTAQSDSQIPGNLDATTDHLLFTLESFYRLHEDYADTPLYIFGEGHGAQIALALARRLASTDPPGRFQHNLKGVVLGNGIVSPALALTKLGFYLEELGYIDANGRAAIETLSEDVSSSVSGGQLRDAFDKFITLGDFVNEKAGAVAVNLGHIVDKLTREASRDYFGQRQYMQEKFGLDAFSFMQETVAPALGIPSDVSFDYNRAAVVDAFRNNFMSPATPHVEFLLRNTDLKVVIYNGNLDAVSNTPGQLEWVDNLQWPGQEEFKTTPRRTLVINRLVEGYFRETPRLSFYWMNAAGQSVPLDSPLAMRRILDRITQPK</sequence>
<comment type="similarity">
    <text evidence="1">Belongs to the peptidase S10 family.</text>
</comment>
<evidence type="ECO:0000313" key="9">
    <source>
        <dbReference type="RefSeq" id="XP_028034342.1"/>
    </source>
</evidence>
<dbReference type="KEGG" id="bman:114246131"/>
<evidence type="ECO:0000256" key="2">
    <source>
        <dbReference type="ARBA" id="ARBA00022645"/>
    </source>
</evidence>
<evidence type="ECO:0000256" key="6">
    <source>
        <dbReference type="ARBA" id="ARBA00023180"/>
    </source>
</evidence>
<accession>A0A6J2K008</accession>
<dbReference type="RefSeq" id="XP_028034342.1">
    <property type="nucleotide sequence ID" value="XM_028178541.1"/>
</dbReference>
<dbReference type="InterPro" id="IPR001563">
    <property type="entry name" value="Peptidase_S10"/>
</dbReference>
<evidence type="ECO:0000256" key="3">
    <source>
        <dbReference type="ARBA" id="ARBA00022670"/>
    </source>
</evidence>
<evidence type="ECO:0000313" key="8">
    <source>
        <dbReference type="Proteomes" id="UP000504629"/>
    </source>
</evidence>
<evidence type="ECO:0000256" key="4">
    <source>
        <dbReference type="ARBA" id="ARBA00022729"/>
    </source>
</evidence>
<keyword evidence="7" id="KW-1133">Transmembrane helix</keyword>